<evidence type="ECO:0000256" key="1">
    <source>
        <dbReference type="SAM" id="MobiDB-lite"/>
    </source>
</evidence>
<keyword evidence="2" id="KW-0812">Transmembrane</keyword>
<feature type="transmembrane region" description="Helical" evidence="2">
    <location>
        <begin position="421"/>
        <end position="442"/>
    </location>
</feature>
<dbReference type="RefSeq" id="WP_317694858.1">
    <property type="nucleotide sequence ID" value="NZ_AP026801.1"/>
</dbReference>
<dbReference type="AlphaFoldDB" id="A0AAU9DSD0"/>
<proteinExistence type="predicted"/>
<feature type="compositionally biased region" description="Polar residues" evidence="1">
    <location>
        <begin position="120"/>
        <end position="141"/>
    </location>
</feature>
<evidence type="ECO:0000256" key="2">
    <source>
        <dbReference type="SAM" id="Phobius"/>
    </source>
</evidence>
<dbReference type="Proteomes" id="UP001321804">
    <property type="component" value="Chromosome"/>
</dbReference>
<feature type="region of interest" description="Disordered" evidence="1">
    <location>
        <begin position="75"/>
        <end position="162"/>
    </location>
</feature>
<protein>
    <recommendedName>
        <fullName evidence="3">Zinc-ribbon domain-containing protein</fullName>
    </recommendedName>
</protein>
<feature type="domain" description="Zinc-ribbon" evidence="3">
    <location>
        <begin position="7"/>
        <end position="28"/>
    </location>
</feature>
<evidence type="ECO:0000313" key="4">
    <source>
        <dbReference type="EMBL" id="BDR56583.1"/>
    </source>
</evidence>
<dbReference type="Pfam" id="PF13240">
    <property type="entry name" value="Zn_Ribbon_1"/>
    <property type="match status" value="1"/>
</dbReference>
<dbReference type="EMBL" id="AP026801">
    <property type="protein sequence ID" value="BDR56583.1"/>
    <property type="molecule type" value="Genomic_DNA"/>
</dbReference>
<dbReference type="InterPro" id="IPR026870">
    <property type="entry name" value="Zinc_ribbon_dom"/>
</dbReference>
<organism evidence="4 5">
    <name type="scientific">Xylocopilactobacillus apis</name>
    <dbReference type="NCBI Taxonomy" id="2932183"/>
    <lineage>
        <taxon>Bacteria</taxon>
        <taxon>Bacillati</taxon>
        <taxon>Bacillota</taxon>
        <taxon>Bacilli</taxon>
        <taxon>Lactobacillales</taxon>
        <taxon>Lactobacillaceae</taxon>
        <taxon>Xylocopilactobacillus</taxon>
    </lineage>
</organism>
<evidence type="ECO:0000259" key="3">
    <source>
        <dbReference type="Pfam" id="PF13240"/>
    </source>
</evidence>
<feature type="compositionally biased region" description="Low complexity" evidence="1">
    <location>
        <begin position="102"/>
        <end position="119"/>
    </location>
</feature>
<keyword evidence="2" id="KW-1133">Transmembrane helix</keyword>
<evidence type="ECO:0000313" key="5">
    <source>
        <dbReference type="Proteomes" id="UP001321804"/>
    </source>
</evidence>
<keyword evidence="2" id="KW-0472">Membrane</keyword>
<feature type="transmembrane region" description="Helical" evidence="2">
    <location>
        <begin position="302"/>
        <end position="328"/>
    </location>
</feature>
<keyword evidence="5" id="KW-1185">Reference proteome</keyword>
<reference evidence="4 5" key="1">
    <citation type="journal article" date="2023" name="Microbiol. Spectr.">
        <title>Symbiosis of Carpenter Bees with Uncharacterized Lactic Acid Bacteria Showing NAD Auxotrophy.</title>
        <authorList>
            <person name="Kawasaki S."/>
            <person name="Ozawa K."/>
            <person name="Mori T."/>
            <person name="Yamamoto A."/>
            <person name="Ito M."/>
            <person name="Ohkuma M."/>
            <person name="Sakamoto M."/>
            <person name="Matsutani M."/>
        </authorList>
    </citation>
    <scope>NUCLEOTIDE SEQUENCE [LARGE SCALE GENOMIC DNA]</scope>
    <source>
        <strain evidence="4 5">KimC2</strain>
    </source>
</reference>
<feature type="compositionally biased region" description="Polar residues" evidence="1">
    <location>
        <begin position="81"/>
        <end position="96"/>
    </location>
</feature>
<feature type="transmembrane region" description="Helical" evidence="2">
    <location>
        <begin position="222"/>
        <end position="239"/>
    </location>
</feature>
<dbReference type="KEGG" id="xak:KIMC2_11450"/>
<feature type="transmembrane region" description="Helical" evidence="2">
    <location>
        <begin position="195"/>
        <end position="216"/>
    </location>
</feature>
<feature type="transmembrane region" description="Helical" evidence="2">
    <location>
        <begin position="362"/>
        <end position="384"/>
    </location>
</feature>
<sequence length="450" mass="48904">MNDDKMFCPHCGKQISKRSKFCPYCGQKINVVTEVISTTNETNQNNEVPVENHNEQFNSTNYVKPVDEEIVSSFENKDQSVEQITSETNKSVNDQSFVEPIQSSQPTAETTQETTQHPQNNVVNNDAPTVNEQQPQSSIVNNDVPPVSGQHPQSNVASNNGSVNNEQLVHQGQQPSSSNNQAIKLEFTNNAFQNIFKWLAMNIYLTVISVFVLFIVFSFSRILGWILALVGLVAVYIIVSNQKVSSSNVENSIKGKVNQGVGTTLKETGQTVSQSVQKTVSNISSNEGQAVVSQGRWSASKIVFLCASIVTFLTSYIGPFVSASAFGLSVQSSTLAELLQSANTVNRGLSQFMNSSSDTSEINFFIILFIVGIGPLLGIIFSFMKSNKSPLIAGIIALIGYILLLTVFYDKIGSASQVFSPGLSCIIGLAGSITMIVCGIIIRGKKQKKQ</sequence>
<name>A0AAU9DSD0_9LACO</name>
<accession>A0AAU9DSD0</accession>
<gene>
    <name evidence="4" type="ORF">KIMC2_11450</name>
</gene>
<feature type="transmembrane region" description="Helical" evidence="2">
    <location>
        <begin position="391"/>
        <end position="409"/>
    </location>
</feature>